<reference evidence="7 8" key="1">
    <citation type="submission" date="2016-10" db="EMBL/GenBank/DDBJ databases">
        <authorList>
            <person name="de Groot N.N."/>
        </authorList>
    </citation>
    <scope>NUCLEOTIDE SEQUENCE [LARGE SCALE GENOMIC DNA]</scope>
    <source>
        <strain evidence="7 8">DSM 16859</strain>
    </source>
</reference>
<dbReference type="PANTHER" id="PTHR43691">
    <property type="entry name" value="URIDINE PHOSPHORYLASE"/>
    <property type="match status" value="1"/>
</dbReference>
<dbReference type="Gene3D" id="3.40.50.1580">
    <property type="entry name" value="Nucleoside phosphorylase domain"/>
    <property type="match status" value="1"/>
</dbReference>
<dbReference type="GO" id="GO:0004731">
    <property type="term" value="F:purine-nucleoside phosphorylase activity"/>
    <property type="evidence" value="ECO:0007669"/>
    <property type="project" value="InterPro"/>
</dbReference>
<dbReference type="EMBL" id="FOGZ01000020">
    <property type="protein sequence ID" value="SER94198.1"/>
    <property type="molecule type" value="Genomic_DNA"/>
</dbReference>
<evidence type="ECO:0000256" key="5">
    <source>
        <dbReference type="ARBA" id="ARBA00048447"/>
    </source>
</evidence>
<gene>
    <name evidence="7" type="ORF">SAMN05443377_12036</name>
</gene>
<evidence type="ECO:0000256" key="1">
    <source>
        <dbReference type="ARBA" id="ARBA00011888"/>
    </source>
</evidence>
<evidence type="ECO:0000256" key="4">
    <source>
        <dbReference type="ARBA" id="ARBA00022679"/>
    </source>
</evidence>
<dbReference type="STRING" id="64702.SAMN05443377_12036"/>
<evidence type="ECO:0000313" key="8">
    <source>
        <dbReference type="Proteomes" id="UP000198815"/>
    </source>
</evidence>
<dbReference type="OrthoDB" id="9782889at2"/>
<dbReference type="Pfam" id="PF01048">
    <property type="entry name" value="PNP_UDP_1"/>
    <property type="match status" value="1"/>
</dbReference>
<dbReference type="InterPro" id="IPR035994">
    <property type="entry name" value="Nucleoside_phosphorylase_sf"/>
</dbReference>
<keyword evidence="4" id="KW-0808">Transferase</keyword>
<dbReference type="InterPro" id="IPR000845">
    <property type="entry name" value="Nucleoside_phosphorylase_d"/>
</dbReference>
<organism evidence="7 8">
    <name type="scientific">Propionibacterium cyclohexanicum</name>
    <dbReference type="NCBI Taxonomy" id="64702"/>
    <lineage>
        <taxon>Bacteria</taxon>
        <taxon>Bacillati</taxon>
        <taxon>Actinomycetota</taxon>
        <taxon>Actinomycetes</taxon>
        <taxon>Propionibacteriales</taxon>
        <taxon>Propionibacteriaceae</taxon>
        <taxon>Propionibacterium</taxon>
    </lineage>
</organism>
<proteinExistence type="predicted"/>
<protein>
    <recommendedName>
        <fullName evidence="2">Uridine phosphorylase</fullName>
        <ecNumber evidence="1">2.4.2.3</ecNumber>
    </recommendedName>
</protein>
<dbReference type="AlphaFoldDB" id="A0A1H9TAP1"/>
<feature type="domain" description="Nucleoside phosphorylase" evidence="6">
    <location>
        <begin position="16"/>
        <end position="234"/>
    </location>
</feature>
<keyword evidence="8" id="KW-1185">Reference proteome</keyword>
<evidence type="ECO:0000256" key="3">
    <source>
        <dbReference type="ARBA" id="ARBA00022676"/>
    </source>
</evidence>
<evidence type="ECO:0000259" key="6">
    <source>
        <dbReference type="Pfam" id="PF01048"/>
    </source>
</evidence>
<name>A0A1H9TAP1_9ACTN</name>
<dbReference type="EC" id="2.4.2.3" evidence="1"/>
<dbReference type="CDD" id="cd09006">
    <property type="entry name" value="PNP_EcPNPI-like"/>
    <property type="match status" value="1"/>
</dbReference>
<sequence length="242" mass="25477">MSTPHISAEYGEIAPLVLMPGDPRRAERIARELLTDAHCVSEVRGIGAWTGTLDGVPMSVVASGMGIPSLTIYAHELFADYGVRRICRVGTAGGISPQVAIRDVVIGAAAHTDSRIASMLVPDLSCSLFADPEMLAAAMAATRHPSAKNTAGRVHIGALYSSDYFYLDRPDITDGLVRIGALAVEMEAAGLYACALQARRQALAVCTVSDHLRTSQDPAMTPQERETGYATALSIAVAGLLA</sequence>
<dbReference type="PANTHER" id="PTHR43691:SF11">
    <property type="entry name" value="FI09636P-RELATED"/>
    <property type="match status" value="1"/>
</dbReference>
<dbReference type="NCBIfam" id="NF004489">
    <property type="entry name" value="PRK05819.1"/>
    <property type="match status" value="1"/>
</dbReference>
<evidence type="ECO:0000313" key="7">
    <source>
        <dbReference type="EMBL" id="SER94198.1"/>
    </source>
</evidence>
<accession>A0A1H9TAP1</accession>
<dbReference type="GO" id="GO:0006152">
    <property type="term" value="P:purine nucleoside catabolic process"/>
    <property type="evidence" value="ECO:0007669"/>
    <property type="project" value="TreeGrafter"/>
</dbReference>
<comment type="catalytic activity">
    <reaction evidence="5">
        <text>uridine + phosphate = alpha-D-ribose 1-phosphate + uracil</text>
        <dbReference type="Rhea" id="RHEA:24388"/>
        <dbReference type="ChEBI" id="CHEBI:16704"/>
        <dbReference type="ChEBI" id="CHEBI:17568"/>
        <dbReference type="ChEBI" id="CHEBI:43474"/>
        <dbReference type="ChEBI" id="CHEBI:57720"/>
        <dbReference type="EC" id="2.4.2.3"/>
    </reaction>
</comment>
<evidence type="ECO:0000256" key="2">
    <source>
        <dbReference type="ARBA" id="ARBA00021980"/>
    </source>
</evidence>
<dbReference type="SUPFAM" id="SSF53167">
    <property type="entry name" value="Purine and uridine phosphorylases"/>
    <property type="match status" value="1"/>
</dbReference>
<keyword evidence="3" id="KW-0328">Glycosyltransferase</keyword>
<dbReference type="GO" id="GO:0004850">
    <property type="term" value="F:uridine phosphorylase activity"/>
    <property type="evidence" value="ECO:0007669"/>
    <property type="project" value="UniProtKB-EC"/>
</dbReference>
<dbReference type="Proteomes" id="UP000198815">
    <property type="component" value="Unassembled WGS sequence"/>
</dbReference>
<dbReference type="InterPro" id="IPR004402">
    <property type="entry name" value="DeoD-type"/>
</dbReference>
<dbReference type="GO" id="GO:0005829">
    <property type="term" value="C:cytosol"/>
    <property type="evidence" value="ECO:0007669"/>
    <property type="project" value="TreeGrafter"/>
</dbReference>
<dbReference type="RefSeq" id="WP_091970480.1">
    <property type="nucleotide sequence ID" value="NZ_FOGZ01000020.1"/>
</dbReference>